<proteinExistence type="predicted"/>
<dbReference type="InterPro" id="IPR013559">
    <property type="entry name" value="YheO"/>
</dbReference>
<dbReference type="InterPro" id="IPR039445">
    <property type="entry name" value="DauR-like_HTH"/>
</dbReference>
<sequence length="220" mass="24600">MNRDDLTLESLVMIAHGIARHFGNDCEVCIHDLQADDLEHTICYIINGHVSGRKLGDGASKIVLETLEALNKGENVSDHLGYRTHTSDGRILKSSTVFLKDESGKYRFVLGINHDMTSFINVQSTLNNILENFDAKDEDVYGQIPLSVNDLLENLIEQSVKLVGKTPTLMTKDEKIRAIKFLQDAGAFLITRSGDKISQFFGISKFTLYSYIEQAKTVDD</sequence>
<reference evidence="1 2" key="1">
    <citation type="submission" date="2018-09" db="EMBL/GenBank/DDBJ databases">
        <title>Genome sequencing of Lachnoanaerobaculum umeaense DSM 23576.</title>
        <authorList>
            <person name="Kook J.-K."/>
            <person name="Park S.-N."/>
            <person name="Lim Y.K."/>
        </authorList>
    </citation>
    <scope>NUCLEOTIDE SEQUENCE [LARGE SCALE GENOMIC DNA]</scope>
    <source>
        <strain evidence="2">DSM 23576 \ CCUG 58757</strain>
    </source>
</reference>
<dbReference type="AlphaFoldDB" id="A0A385Q224"/>
<accession>A0A385Q224</accession>
<protein>
    <submittedName>
        <fullName evidence="1">Transcriptional regulator</fullName>
    </submittedName>
</protein>
<keyword evidence="2" id="KW-1185">Reference proteome</keyword>
<gene>
    <name evidence="1" type="ORF">D4A81_11195</name>
</gene>
<dbReference type="PANTHER" id="PTHR35568:SF1">
    <property type="entry name" value="TRANSCRIPTIONAL REGULATOR DAUR"/>
    <property type="match status" value="1"/>
</dbReference>
<dbReference type="KEGG" id="lua:D4A81_11195"/>
<evidence type="ECO:0000313" key="2">
    <source>
        <dbReference type="Proteomes" id="UP000265562"/>
    </source>
</evidence>
<name>A0A385Q224_9FIRM</name>
<organism evidence="1 2">
    <name type="scientific">Lachnoanaerobaculum umeaense</name>
    <dbReference type="NCBI Taxonomy" id="617123"/>
    <lineage>
        <taxon>Bacteria</taxon>
        <taxon>Bacillati</taxon>
        <taxon>Bacillota</taxon>
        <taxon>Clostridia</taxon>
        <taxon>Lachnospirales</taxon>
        <taxon>Lachnospiraceae</taxon>
        <taxon>Lachnoanaerobaculum</taxon>
    </lineage>
</organism>
<dbReference type="Pfam" id="PF08348">
    <property type="entry name" value="PAS_6"/>
    <property type="match status" value="1"/>
</dbReference>
<dbReference type="Pfam" id="PF13309">
    <property type="entry name" value="HTH_22"/>
    <property type="match status" value="1"/>
</dbReference>
<evidence type="ECO:0000313" key="1">
    <source>
        <dbReference type="EMBL" id="AYB00442.1"/>
    </source>
</evidence>
<dbReference type="InterPro" id="IPR039446">
    <property type="entry name" value="DauR-like"/>
</dbReference>
<dbReference type="Proteomes" id="UP000265562">
    <property type="component" value="Chromosome"/>
</dbReference>
<dbReference type="PANTHER" id="PTHR35568">
    <property type="entry name" value="TRANSCRIPTIONAL REGULATOR DAUR"/>
    <property type="match status" value="1"/>
</dbReference>
<dbReference type="EMBL" id="CP032364">
    <property type="protein sequence ID" value="AYB00442.1"/>
    <property type="molecule type" value="Genomic_DNA"/>
</dbReference>
<dbReference type="RefSeq" id="WP_111525962.1">
    <property type="nucleotide sequence ID" value="NZ_CP032364.1"/>
</dbReference>
<dbReference type="OrthoDB" id="9796595at2"/>